<feature type="chain" id="PRO_5043988387" evidence="1">
    <location>
        <begin position="25"/>
        <end position="245"/>
    </location>
</feature>
<keyword evidence="1" id="KW-0732">Signal</keyword>
<accession>A0AAV3XLI3</accession>
<protein>
    <submittedName>
        <fullName evidence="3">Rubrerythrin</fullName>
    </submittedName>
</protein>
<organism evidence="3 4">
    <name type="scientific">Microseira wollei NIES-4236</name>
    <dbReference type="NCBI Taxonomy" id="2530354"/>
    <lineage>
        <taxon>Bacteria</taxon>
        <taxon>Bacillati</taxon>
        <taxon>Cyanobacteriota</taxon>
        <taxon>Cyanophyceae</taxon>
        <taxon>Oscillatoriophycideae</taxon>
        <taxon>Aerosakkonematales</taxon>
        <taxon>Aerosakkonemataceae</taxon>
        <taxon>Microseira</taxon>
    </lineage>
</organism>
<feature type="signal peptide" evidence="1">
    <location>
        <begin position="1"/>
        <end position="24"/>
    </location>
</feature>
<dbReference type="Pfam" id="PF02915">
    <property type="entry name" value="Rubrerythrin"/>
    <property type="match status" value="1"/>
</dbReference>
<dbReference type="AlphaFoldDB" id="A0AAV3XLI3"/>
<dbReference type="RefSeq" id="WP_226587245.1">
    <property type="nucleotide sequence ID" value="NZ_BLAY01000106.1"/>
</dbReference>
<dbReference type="InterPro" id="IPR009040">
    <property type="entry name" value="Ferritin-like_diiron"/>
</dbReference>
<dbReference type="Gene3D" id="1.20.1260.10">
    <property type="match status" value="1"/>
</dbReference>
<proteinExistence type="predicted"/>
<evidence type="ECO:0000256" key="1">
    <source>
        <dbReference type="SAM" id="SignalP"/>
    </source>
</evidence>
<evidence type="ECO:0000259" key="2">
    <source>
        <dbReference type="PROSITE" id="PS50905"/>
    </source>
</evidence>
<dbReference type="InterPro" id="IPR003251">
    <property type="entry name" value="Rr_diiron-bd_dom"/>
</dbReference>
<dbReference type="InterPro" id="IPR012347">
    <property type="entry name" value="Ferritin-like"/>
</dbReference>
<dbReference type="EMBL" id="BLAY01000106">
    <property type="protein sequence ID" value="GET41020.1"/>
    <property type="molecule type" value="Genomic_DNA"/>
</dbReference>
<dbReference type="Proteomes" id="UP001050975">
    <property type="component" value="Unassembled WGS sequence"/>
</dbReference>
<dbReference type="GO" id="GO:0016491">
    <property type="term" value="F:oxidoreductase activity"/>
    <property type="evidence" value="ECO:0007669"/>
    <property type="project" value="InterPro"/>
</dbReference>
<name>A0AAV3XLI3_9CYAN</name>
<evidence type="ECO:0000313" key="3">
    <source>
        <dbReference type="EMBL" id="GET41020.1"/>
    </source>
</evidence>
<dbReference type="PROSITE" id="PS51257">
    <property type="entry name" value="PROKAR_LIPOPROTEIN"/>
    <property type="match status" value="1"/>
</dbReference>
<dbReference type="PANTHER" id="PTHR33746:SF4">
    <property type="entry name" value="RUBRERYTHRIN"/>
    <property type="match status" value="1"/>
</dbReference>
<comment type="caution">
    <text evidence="3">The sequence shown here is derived from an EMBL/GenBank/DDBJ whole genome shotgun (WGS) entry which is preliminary data.</text>
</comment>
<sequence>MIRFSNIPLVSKKTVILMSAAVLGAISLVSCSESKTPVVMVESSPSTQQTVQPESPTLQNLQKAYNGESNAHVMYLAFAQKADEEGYKGVASLFRAAAAAEAIHRDNHAKVIQAMGATPQSTIVQPDVKSTSENLQQSINGGATLEGLNKAIKGESYERDSMYPGFIEQAKAEGNQTAVQTFSYALAAETQHAQLYTQAKNNLEKWRNQTHSFNVCNVSGETTMVEDGTPKCPTDGSRAGFEKVS</sequence>
<reference evidence="3" key="1">
    <citation type="submission" date="2019-10" db="EMBL/GenBank/DDBJ databases">
        <title>Draft genome sequece of Microseira wollei NIES-4236.</title>
        <authorList>
            <person name="Yamaguchi H."/>
            <person name="Suzuki S."/>
            <person name="Kawachi M."/>
        </authorList>
    </citation>
    <scope>NUCLEOTIDE SEQUENCE</scope>
    <source>
        <strain evidence="3">NIES-4236</strain>
    </source>
</reference>
<feature type="domain" description="Ferritin-like diiron" evidence="2">
    <location>
        <begin position="51"/>
        <end position="207"/>
    </location>
</feature>
<dbReference type="GO" id="GO:0046872">
    <property type="term" value="F:metal ion binding"/>
    <property type="evidence" value="ECO:0007669"/>
    <property type="project" value="InterPro"/>
</dbReference>
<evidence type="ECO:0000313" key="4">
    <source>
        <dbReference type="Proteomes" id="UP001050975"/>
    </source>
</evidence>
<dbReference type="CDD" id="cd01041">
    <property type="entry name" value="Rubrerythrin"/>
    <property type="match status" value="1"/>
</dbReference>
<dbReference type="InterPro" id="IPR009078">
    <property type="entry name" value="Ferritin-like_SF"/>
</dbReference>
<dbReference type="PANTHER" id="PTHR33746">
    <property type="entry name" value="RUBRERYTHRIN"/>
    <property type="match status" value="1"/>
</dbReference>
<dbReference type="SUPFAM" id="SSF47240">
    <property type="entry name" value="Ferritin-like"/>
    <property type="match status" value="1"/>
</dbReference>
<keyword evidence="4" id="KW-1185">Reference proteome</keyword>
<dbReference type="InterPro" id="IPR052753">
    <property type="entry name" value="Rbr2/Nigerythrin"/>
</dbReference>
<dbReference type="PROSITE" id="PS50905">
    <property type="entry name" value="FERRITIN_LIKE"/>
    <property type="match status" value="1"/>
</dbReference>
<gene>
    <name evidence="3" type="ORF">MiSe_58320</name>
</gene>